<keyword evidence="13" id="KW-1185">Reference proteome</keyword>
<dbReference type="GO" id="GO:0004129">
    <property type="term" value="F:cytochrome-c oxidase activity"/>
    <property type="evidence" value="ECO:0007669"/>
    <property type="project" value="EnsemblFungi"/>
</dbReference>
<dbReference type="FunFam" id="1.10.442.10:FF:000002">
    <property type="entry name" value="Cytochrome c oxidase subunit V"/>
    <property type="match status" value="1"/>
</dbReference>
<keyword evidence="6" id="KW-0809">Transit peptide</keyword>
<dbReference type="PANTHER" id="PTHR10707">
    <property type="entry name" value="CYTOCHROME C OXIDASE SUBUNIT IV"/>
    <property type="match status" value="1"/>
</dbReference>
<sequence>MLRQSVRSIPTLQRAIGIRNVSALSNATVAHLEKRWESLPDVDQKEIISKLSERQKLPWKELTPSEKKAAWYISFGEWGPRKPIHTKEDKLYIFWGVVTGLSLSAALFLAFRSQRNVPKTMNREWQEAADERLKEKNANPFTGYSQVQSK</sequence>
<keyword evidence="10 11" id="KW-0472">Membrane</keyword>
<protein>
    <submittedName>
        <fullName evidence="12">Uncharacterized protein</fullName>
    </submittedName>
</protein>
<dbReference type="GO" id="GO:0005743">
    <property type="term" value="C:mitochondrial inner membrane"/>
    <property type="evidence" value="ECO:0007669"/>
    <property type="project" value="UniProtKB-SubCell"/>
</dbReference>
<evidence type="ECO:0000256" key="3">
    <source>
        <dbReference type="ARBA" id="ARBA00008135"/>
    </source>
</evidence>
<keyword evidence="5" id="KW-0999">Mitochondrion inner membrane</keyword>
<evidence type="ECO:0000256" key="2">
    <source>
        <dbReference type="ARBA" id="ARBA00004673"/>
    </source>
</evidence>
<dbReference type="OrthoDB" id="186013at2759"/>
<evidence type="ECO:0000256" key="10">
    <source>
        <dbReference type="ARBA" id="ARBA00023136"/>
    </source>
</evidence>
<evidence type="ECO:0000313" key="13">
    <source>
        <dbReference type="Proteomes" id="UP000094236"/>
    </source>
</evidence>
<dbReference type="InterPro" id="IPR004203">
    <property type="entry name" value="Cyt_c_oxidase_su4_fam"/>
</dbReference>
<dbReference type="GO" id="GO:0006123">
    <property type="term" value="P:mitochondrial electron transport, cytochrome c to oxygen"/>
    <property type="evidence" value="ECO:0007669"/>
    <property type="project" value="InterPro"/>
</dbReference>
<dbReference type="SUPFAM" id="SSF81406">
    <property type="entry name" value="Mitochondrial cytochrome c oxidase subunit IV"/>
    <property type="match status" value="1"/>
</dbReference>
<accession>A0A1E4TML9</accession>
<comment type="similarity">
    <text evidence="3">Belongs to the cytochrome c oxidase IV family.</text>
</comment>
<reference evidence="13" key="1">
    <citation type="submission" date="2016-05" db="EMBL/GenBank/DDBJ databases">
        <title>Comparative genomics of biotechnologically important yeasts.</title>
        <authorList>
            <consortium name="DOE Joint Genome Institute"/>
            <person name="Riley R."/>
            <person name="Haridas S."/>
            <person name="Wolfe K.H."/>
            <person name="Lopes M.R."/>
            <person name="Hittinger C.T."/>
            <person name="Goker M."/>
            <person name="Salamov A."/>
            <person name="Wisecaver J."/>
            <person name="Long T.M."/>
            <person name="Aerts A.L."/>
            <person name="Barry K."/>
            <person name="Choi C."/>
            <person name="Clum A."/>
            <person name="Coughlan A.Y."/>
            <person name="Deshpande S."/>
            <person name="Douglass A.P."/>
            <person name="Hanson S.J."/>
            <person name="Klenk H.-P."/>
            <person name="Labutti K."/>
            <person name="Lapidus A."/>
            <person name="Lindquist E."/>
            <person name="Lipzen A."/>
            <person name="Meier-Kolthoff J.P."/>
            <person name="Ohm R.A."/>
            <person name="Otillar R.P."/>
            <person name="Pangilinan J."/>
            <person name="Peng Y."/>
            <person name="Rokas A."/>
            <person name="Rosa C.A."/>
            <person name="Scheuner C."/>
            <person name="Sibirny A.A."/>
            <person name="Slot J.C."/>
            <person name="Stielow J.B."/>
            <person name="Sun H."/>
            <person name="Kurtzman C.P."/>
            <person name="Blackwell M."/>
            <person name="Grigoriev I.V."/>
            <person name="Jeffries T.W."/>
        </authorList>
    </citation>
    <scope>NUCLEOTIDE SEQUENCE [LARGE SCALE GENOMIC DNA]</scope>
    <source>
        <strain evidence="13">NRRL Y-2460</strain>
    </source>
</reference>
<comment type="pathway">
    <text evidence="2">Energy metabolism; oxidative phosphorylation.</text>
</comment>
<dbReference type="CDD" id="cd00922">
    <property type="entry name" value="Cyt_c_Oxidase_IV"/>
    <property type="match status" value="1"/>
</dbReference>
<evidence type="ECO:0000256" key="8">
    <source>
        <dbReference type="ARBA" id="ARBA00023002"/>
    </source>
</evidence>
<evidence type="ECO:0000256" key="6">
    <source>
        <dbReference type="ARBA" id="ARBA00022946"/>
    </source>
</evidence>
<keyword evidence="9" id="KW-0496">Mitochondrion</keyword>
<evidence type="ECO:0000256" key="5">
    <source>
        <dbReference type="ARBA" id="ARBA00022792"/>
    </source>
</evidence>
<organism evidence="12 13">
    <name type="scientific">Pachysolen tannophilus NRRL Y-2460</name>
    <dbReference type="NCBI Taxonomy" id="669874"/>
    <lineage>
        <taxon>Eukaryota</taxon>
        <taxon>Fungi</taxon>
        <taxon>Dikarya</taxon>
        <taxon>Ascomycota</taxon>
        <taxon>Saccharomycotina</taxon>
        <taxon>Pichiomycetes</taxon>
        <taxon>Pachysolenaceae</taxon>
        <taxon>Pachysolen</taxon>
    </lineage>
</organism>
<evidence type="ECO:0000256" key="7">
    <source>
        <dbReference type="ARBA" id="ARBA00022989"/>
    </source>
</evidence>
<comment type="subcellular location">
    <subcellularLocation>
        <location evidence="1">Mitochondrion inner membrane</location>
        <topology evidence="1">Single-pass membrane protein</topology>
    </subcellularLocation>
</comment>
<feature type="transmembrane region" description="Helical" evidence="11">
    <location>
        <begin position="91"/>
        <end position="111"/>
    </location>
</feature>
<evidence type="ECO:0000256" key="4">
    <source>
        <dbReference type="ARBA" id="ARBA00022692"/>
    </source>
</evidence>
<keyword evidence="7 11" id="KW-1133">Transmembrane helix</keyword>
<dbReference type="EMBL" id="KV454122">
    <property type="protein sequence ID" value="ODV93006.1"/>
    <property type="molecule type" value="Genomic_DNA"/>
</dbReference>
<evidence type="ECO:0000256" key="1">
    <source>
        <dbReference type="ARBA" id="ARBA00004434"/>
    </source>
</evidence>
<dbReference type="GO" id="GO:0045277">
    <property type="term" value="C:respiratory chain complex IV"/>
    <property type="evidence" value="ECO:0007669"/>
    <property type="project" value="EnsemblFungi"/>
</dbReference>
<dbReference type="STRING" id="669874.A0A1E4TML9"/>
<dbReference type="AlphaFoldDB" id="A0A1E4TML9"/>
<dbReference type="PANTHER" id="PTHR10707:SF10">
    <property type="entry name" value="CYTOCHROME C OXIDASE SUBUNIT 4"/>
    <property type="match status" value="1"/>
</dbReference>
<keyword evidence="4 11" id="KW-0812">Transmembrane</keyword>
<dbReference type="GO" id="GO:0016491">
    <property type="term" value="F:oxidoreductase activity"/>
    <property type="evidence" value="ECO:0007669"/>
    <property type="project" value="UniProtKB-KW"/>
</dbReference>
<dbReference type="InterPro" id="IPR036639">
    <property type="entry name" value="Cyt_c_oxidase_su4_sf"/>
</dbReference>
<name>A0A1E4TML9_PACTA</name>
<dbReference type="Gene3D" id="1.10.442.10">
    <property type="entry name" value="Cytochrome c oxidase subunit IV"/>
    <property type="match status" value="1"/>
</dbReference>
<keyword evidence="8" id="KW-0560">Oxidoreductase</keyword>
<evidence type="ECO:0000256" key="9">
    <source>
        <dbReference type="ARBA" id="ARBA00023128"/>
    </source>
</evidence>
<dbReference type="Pfam" id="PF02936">
    <property type="entry name" value="COX4"/>
    <property type="match status" value="1"/>
</dbReference>
<evidence type="ECO:0000313" key="12">
    <source>
        <dbReference type="EMBL" id="ODV93006.1"/>
    </source>
</evidence>
<proteinExistence type="inferred from homology"/>
<evidence type="ECO:0000256" key="11">
    <source>
        <dbReference type="SAM" id="Phobius"/>
    </source>
</evidence>
<gene>
    <name evidence="12" type="ORF">PACTADRAFT_52208</name>
</gene>
<dbReference type="Proteomes" id="UP000094236">
    <property type="component" value="Unassembled WGS sequence"/>
</dbReference>